<feature type="compositionally biased region" description="Polar residues" evidence="1">
    <location>
        <begin position="108"/>
        <end position="121"/>
    </location>
</feature>
<name>A0AAD6YH41_9AGAR</name>
<reference evidence="2" key="1">
    <citation type="submission" date="2023-03" db="EMBL/GenBank/DDBJ databases">
        <title>Massive genome expansion in bonnet fungi (Mycena s.s.) driven by repeated elements and novel gene families across ecological guilds.</title>
        <authorList>
            <consortium name="Lawrence Berkeley National Laboratory"/>
            <person name="Harder C.B."/>
            <person name="Miyauchi S."/>
            <person name="Viragh M."/>
            <person name="Kuo A."/>
            <person name="Thoen E."/>
            <person name="Andreopoulos B."/>
            <person name="Lu D."/>
            <person name="Skrede I."/>
            <person name="Drula E."/>
            <person name="Henrissat B."/>
            <person name="Morin E."/>
            <person name="Kohler A."/>
            <person name="Barry K."/>
            <person name="LaButti K."/>
            <person name="Morin E."/>
            <person name="Salamov A."/>
            <person name="Lipzen A."/>
            <person name="Mereny Z."/>
            <person name="Hegedus B."/>
            <person name="Baldrian P."/>
            <person name="Stursova M."/>
            <person name="Weitz H."/>
            <person name="Taylor A."/>
            <person name="Grigoriev I.V."/>
            <person name="Nagy L.G."/>
            <person name="Martin F."/>
            <person name="Kauserud H."/>
        </authorList>
    </citation>
    <scope>NUCLEOTIDE SEQUENCE</scope>
    <source>
        <strain evidence="2">9144</strain>
    </source>
</reference>
<evidence type="ECO:0000313" key="3">
    <source>
        <dbReference type="Proteomes" id="UP001219525"/>
    </source>
</evidence>
<feature type="compositionally biased region" description="Acidic residues" evidence="1">
    <location>
        <begin position="93"/>
        <end position="107"/>
    </location>
</feature>
<organism evidence="2 3">
    <name type="scientific">Mycena pura</name>
    <dbReference type="NCBI Taxonomy" id="153505"/>
    <lineage>
        <taxon>Eukaryota</taxon>
        <taxon>Fungi</taxon>
        <taxon>Dikarya</taxon>
        <taxon>Basidiomycota</taxon>
        <taxon>Agaricomycotina</taxon>
        <taxon>Agaricomycetes</taxon>
        <taxon>Agaricomycetidae</taxon>
        <taxon>Agaricales</taxon>
        <taxon>Marasmiineae</taxon>
        <taxon>Mycenaceae</taxon>
        <taxon>Mycena</taxon>
    </lineage>
</organism>
<accession>A0AAD6YH41</accession>
<gene>
    <name evidence="2" type="ORF">GGX14DRAFT_392898</name>
</gene>
<feature type="region of interest" description="Disordered" evidence="1">
    <location>
        <begin position="81"/>
        <end position="156"/>
    </location>
</feature>
<proteinExistence type="predicted"/>
<evidence type="ECO:0000313" key="2">
    <source>
        <dbReference type="EMBL" id="KAJ7213390.1"/>
    </source>
</evidence>
<protein>
    <submittedName>
        <fullName evidence="2">Uncharacterized protein</fullName>
    </submittedName>
</protein>
<dbReference type="Proteomes" id="UP001219525">
    <property type="component" value="Unassembled WGS sequence"/>
</dbReference>
<dbReference type="EMBL" id="JARJCW010000021">
    <property type="protein sequence ID" value="KAJ7213390.1"/>
    <property type="molecule type" value="Genomic_DNA"/>
</dbReference>
<feature type="compositionally biased region" description="Basic and acidic residues" evidence="1">
    <location>
        <begin position="81"/>
        <end position="90"/>
    </location>
</feature>
<comment type="caution">
    <text evidence="2">The sequence shown here is derived from an EMBL/GenBank/DDBJ whole genome shotgun (WGS) entry which is preliminary data.</text>
</comment>
<dbReference type="AlphaFoldDB" id="A0AAD6YH41"/>
<evidence type="ECO:0000256" key="1">
    <source>
        <dbReference type="SAM" id="MobiDB-lite"/>
    </source>
</evidence>
<keyword evidence="3" id="KW-1185">Reference proteome</keyword>
<feature type="compositionally biased region" description="Low complexity" evidence="1">
    <location>
        <begin position="141"/>
        <end position="151"/>
    </location>
</feature>
<sequence length="175" mass="18976">MCVKTPLLALTAGGISLKAIGIVVISAVIDCPNRCGLKDFRRITCEANKNKLARLYVIQRHQDLRLFDSQIQQSLNLKEHNELGEDRYPDMADMPDLEDVLDSDSNDSDTAVDQSDNTKGANTAAVDRDGHPSVFESGTHSVSNSAGSQASNGGGSSTVETAYGLYIWLHTQHQN</sequence>